<dbReference type="PIRSF" id="PIRSF006060">
    <property type="entry name" value="AA_transporter"/>
    <property type="match status" value="1"/>
</dbReference>
<feature type="transmembrane region" description="Helical" evidence="6">
    <location>
        <begin position="260"/>
        <end position="284"/>
    </location>
</feature>
<dbReference type="PANTHER" id="PTHR42770">
    <property type="entry name" value="AMINO ACID TRANSPORTER-RELATED"/>
    <property type="match status" value="1"/>
</dbReference>
<evidence type="ECO:0000256" key="3">
    <source>
        <dbReference type="ARBA" id="ARBA00022692"/>
    </source>
</evidence>
<evidence type="ECO:0000313" key="7">
    <source>
        <dbReference type="EMBL" id="OMQ27015.1"/>
    </source>
</evidence>
<dbReference type="GO" id="GO:0022857">
    <property type="term" value="F:transmembrane transporter activity"/>
    <property type="evidence" value="ECO:0007669"/>
    <property type="project" value="InterPro"/>
</dbReference>
<evidence type="ECO:0000256" key="6">
    <source>
        <dbReference type="SAM" id="Phobius"/>
    </source>
</evidence>
<comment type="caution">
    <text evidence="7">The sequence shown here is derived from an EMBL/GenBank/DDBJ whole genome shotgun (WGS) entry which is preliminary data.</text>
</comment>
<accession>A0A1S8CNY6</accession>
<evidence type="ECO:0000256" key="4">
    <source>
        <dbReference type="ARBA" id="ARBA00022989"/>
    </source>
</evidence>
<gene>
    <name evidence="7" type="ORF">BMI79_01405</name>
</gene>
<feature type="transmembrane region" description="Helical" evidence="6">
    <location>
        <begin position="361"/>
        <end position="383"/>
    </location>
</feature>
<feature type="transmembrane region" description="Helical" evidence="6">
    <location>
        <begin position="448"/>
        <end position="465"/>
    </location>
</feature>
<sequence length="503" mass="53692">MTSSSTNKLSLWSLTALVVGSMIGAGIFSLPATFGRATGGFGAIIAWCIAGGGMLMLAFVFQTLAQRKPDLDSGVFIYAKEGFGDYLGFASALGFWAGTCIGNVSYFVLIKSTLGAFFPVFGDGNTIPAVLVASVILWAFHILVLRGVKSAATINTIATIAKILPIILFVVVLIFAFKGDVFALNFWGAPQVAANVGDLSHLNDYGYVGHAAAAIAPTVEPESLFSQVRSTMLVTVFVFLGIEGASVYSRYAKERKHVGIATVMGFIGVLCLLVLITMLSYGVMLRPDLAALRQPSMAGVLEAIVGRWGAIFISVGLIVSVLGAYLSWSLLAAEVLFSAAKSKSMPRVFGTENSNAVPSSAVWLTNITIQVFLILTLFSQYAFQLALELTSSLTLIPYLLVGAYGLKLAWSGETYENDKTDHKKDLIIALIATFYSLLMLYAGGMKYLLLSAVIYGPGTLLYIMAKREQHAKVFTPAEMGLFIIVMVAAVVAIYNIATGVITI</sequence>
<feature type="transmembrane region" description="Helical" evidence="6">
    <location>
        <begin position="477"/>
        <end position="497"/>
    </location>
</feature>
<comment type="subcellular location">
    <subcellularLocation>
        <location evidence="1">Cell membrane</location>
        <topology evidence="1">Multi-pass membrane protein</topology>
    </subcellularLocation>
</comment>
<dbReference type="RefSeq" id="WP_076940056.1">
    <property type="nucleotide sequence ID" value="NZ_MOXD01000001.1"/>
</dbReference>
<dbReference type="STRING" id="2034155.BMI79_01405"/>
<evidence type="ECO:0000256" key="1">
    <source>
        <dbReference type="ARBA" id="ARBA00004651"/>
    </source>
</evidence>
<keyword evidence="2" id="KW-1003">Cell membrane</keyword>
<dbReference type="PANTHER" id="PTHR42770:SF4">
    <property type="entry name" value="ARGININE_ORNITHINE ANTIPORTER-RELATED"/>
    <property type="match status" value="1"/>
</dbReference>
<feature type="transmembrane region" description="Helical" evidence="6">
    <location>
        <begin position="157"/>
        <end position="177"/>
    </location>
</feature>
<evidence type="ECO:0000313" key="8">
    <source>
        <dbReference type="Proteomes" id="UP000216021"/>
    </source>
</evidence>
<keyword evidence="4 6" id="KW-1133">Transmembrane helix</keyword>
<evidence type="ECO:0000256" key="2">
    <source>
        <dbReference type="ARBA" id="ARBA00022475"/>
    </source>
</evidence>
<evidence type="ECO:0000256" key="5">
    <source>
        <dbReference type="ARBA" id="ARBA00023136"/>
    </source>
</evidence>
<dbReference type="InterPro" id="IPR050367">
    <property type="entry name" value="APC_superfamily"/>
</dbReference>
<feature type="transmembrane region" description="Helical" evidence="6">
    <location>
        <begin position="389"/>
        <end position="406"/>
    </location>
</feature>
<dbReference type="OrthoDB" id="3185104at2"/>
<dbReference type="AlphaFoldDB" id="A0A1S8CNY6"/>
<feature type="transmembrane region" description="Helical" evidence="6">
    <location>
        <begin position="44"/>
        <end position="65"/>
    </location>
</feature>
<feature type="transmembrane region" description="Helical" evidence="6">
    <location>
        <begin position="12"/>
        <end position="32"/>
    </location>
</feature>
<dbReference type="Proteomes" id="UP000216021">
    <property type="component" value="Unassembled WGS sequence"/>
</dbReference>
<name>A0A1S8CNY6_9GAMM</name>
<dbReference type="EMBL" id="MOXD01000001">
    <property type="protein sequence ID" value="OMQ27015.1"/>
    <property type="molecule type" value="Genomic_DNA"/>
</dbReference>
<dbReference type="Pfam" id="PF13520">
    <property type="entry name" value="AA_permease_2"/>
    <property type="match status" value="1"/>
</dbReference>
<feature type="transmembrane region" description="Helical" evidence="6">
    <location>
        <begin position="426"/>
        <end position="442"/>
    </location>
</feature>
<organism evidence="7 8">
    <name type="scientific">Serratia oryzae</name>
    <dbReference type="NCBI Taxonomy" id="2034155"/>
    <lineage>
        <taxon>Bacteria</taxon>
        <taxon>Pseudomonadati</taxon>
        <taxon>Pseudomonadota</taxon>
        <taxon>Gammaproteobacteria</taxon>
        <taxon>Enterobacterales</taxon>
        <taxon>Yersiniaceae</taxon>
        <taxon>Serratia</taxon>
    </lineage>
</organism>
<proteinExistence type="predicted"/>
<keyword evidence="3 6" id="KW-0812">Transmembrane</keyword>
<dbReference type="InterPro" id="IPR002293">
    <property type="entry name" value="AA/rel_permease1"/>
</dbReference>
<dbReference type="GO" id="GO:0005886">
    <property type="term" value="C:plasma membrane"/>
    <property type="evidence" value="ECO:0007669"/>
    <property type="project" value="UniProtKB-SubCell"/>
</dbReference>
<keyword evidence="5 6" id="KW-0472">Membrane</keyword>
<keyword evidence="8" id="KW-1185">Reference proteome</keyword>
<feature type="transmembrane region" description="Helical" evidence="6">
    <location>
        <begin position="304"/>
        <end position="337"/>
    </location>
</feature>
<dbReference type="Gene3D" id="1.20.1740.10">
    <property type="entry name" value="Amino acid/polyamine transporter I"/>
    <property type="match status" value="1"/>
</dbReference>
<reference evidence="7 8" key="1">
    <citation type="submission" date="2016-11" db="EMBL/GenBank/DDBJ databases">
        <title>Rahnella oryzae sp. nov., isolated from rice root.</title>
        <authorList>
            <person name="Zhang X.-X."/>
            <person name="Zhang J."/>
        </authorList>
    </citation>
    <scope>NUCLEOTIDE SEQUENCE [LARGE SCALE GENOMIC DNA]</scope>
    <source>
        <strain evidence="7 8">J11-6</strain>
    </source>
</reference>
<protein>
    <submittedName>
        <fullName evidence="7">Arginine-ornithine antiporter</fullName>
    </submittedName>
</protein>
<feature type="transmembrane region" description="Helical" evidence="6">
    <location>
        <begin position="127"/>
        <end position="145"/>
    </location>
</feature>
<feature type="transmembrane region" description="Helical" evidence="6">
    <location>
        <begin position="86"/>
        <end position="107"/>
    </location>
</feature>